<name>A0ABD3B111_9GENT</name>
<gene>
    <name evidence="7" type="ORF">ACH5RR_000228</name>
</gene>
<sequence>MRNLCKSLPMSFECFLYVMTILDNDALRSIMNLLTRKAPKTGLQLGFSFVKITVIMIVGVNGGDKTTSLGNLANRLKKEGAKILMAAGDTFRAAASDQLEIWTERTGCEIFVAAKGHAKAASGIQSELMEHILLMKVSVVDELGIPVKFVGVGEWAEDLQPFDAKAFVNAIFPRGNIEHNMVDETILTLVGLVVGNIFAMHMNMKGWLTAGLKVAAEKVITRICMGGMAEEYLMSLKNFLAKARSYEAMPLEFDGWSSVQLVRLVASAVDCLLFFFHGLQCNSISQMCSGRACLIKFGLGRCSWELVCCVLLV</sequence>
<reference evidence="7 8" key="1">
    <citation type="submission" date="2024-11" db="EMBL/GenBank/DDBJ databases">
        <title>A near-complete genome assembly of Cinchona calisaya.</title>
        <authorList>
            <person name="Lian D.C."/>
            <person name="Zhao X.W."/>
            <person name="Wei L."/>
        </authorList>
    </citation>
    <scope>NUCLEOTIDE SEQUENCE [LARGE SCALE GENOMIC DNA]</scope>
    <source>
        <tissue evidence="7">Nenye</tissue>
    </source>
</reference>
<dbReference type="Gene3D" id="3.40.50.300">
    <property type="entry name" value="P-loop containing nucleotide triphosphate hydrolases"/>
    <property type="match status" value="2"/>
</dbReference>
<dbReference type="AlphaFoldDB" id="A0ABD3B111"/>
<dbReference type="Pfam" id="PF00448">
    <property type="entry name" value="SRP54"/>
    <property type="match status" value="2"/>
</dbReference>
<dbReference type="Proteomes" id="UP001630127">
    <property type="component" value="Unassembled WGS sequence"/>
</dbReference>
<dbReference type="PANTHER" id="PTHR43134">
    <property type="entry name" value="SIGNAL RECOGNITION PARTICLE RECEPTOR SUBUNIT ALPHA"/>
    <property type="match status" value="1"/>
</dbReference>
<dbReference type="GO" id="GO:0016020">
    <property type="term" value="C:membrane"/>
    <property type="evidence" value="ECO:0007669"/>
    <property type="project" value="UniProtKB-SubCell"/>
</dbReference>
<dbReference type="InterPro" id="IPR027417">
    <property type="entry name" value="P-loop_NTPase"/>
</dbReference>
<dbReference type="PANTHER" id="PTHR43134:SF7">
    <property type="entry name" value="CELL DIVISION PROTEIN FTSY HOMOLOG, CHLOROPLASTIC"/>
    <property type="match status" value="1"/>
</dbReference>
<accession>A0ABD3B111</accession>
<comment type="similarity">
    <text evidence="2">Belongs to the GTP-binding SRP family.</text>
</comment>
<evidence type="ECO:0000259" key="6">
    <source>
        <dbReference type="PROSITE" id="PS00300"/>
    </source>
</evidence>
<proteinExistence type="inferred from homology"/>
<comment type="caution">
    <text evidence="7">The sequence shown here is derived from an EMBL/GenBank/DDBJ whole genome shotgun (WGS) entry which is preliminary data.</text>
</comment>
<feature type="domain" description="SRP54-type proteins GTP-binding" evidence="6">
    <location>
        <begin position="146"/>
        <end position="159"/>
    </location>
</feature>
<keyword evidence="8" id="KW-1185">Reference proteome</keyword>
<comment type="subcellular location">
    <subcellularLocation>
        <location evidence="1">Membrane</location>
        <topology evidence="1">Peripheral membrane protein</topology>
    </subcellularLocation>
</comment>
<evidence type="ECO:0000256" key="5">
    <source>
        <dbReference type="ARBA" id="ARBA00023136"/>
    </source>
</evidence>
<protein>
    <recommendedName>
        <fullName evidence="6">SRP54-type proteins GTP-binding domain-containing protein</fullName>
    </recommendedName>
</protein>
<evidence type="ECO:0000313" key="8">
    <source>
        <dbReference type="Proteomes" id="UP001630127"/>
    </source>
</evidence>
<organism evidence="7 8">
    <name type="scientific">Cinchona calisaya</name>
    <dbReference type="NCBI Taxonomy" id="153742"/>
    <lineage>
        <taxon>Eukaryota</taxon>
        <taxon>Viridiplantae</taxon>
        <taxon>Streptophyta</taxon>
        <taxon>Embryophyta</taxon>
        <taxon>Tracheophyta</taxon>
        <taxon>Spermatophyta</taxon>
        <taxon>Magnoliopsida</taxon>
        <taxon>eudicotyledons</taxon>
        <taxon>Gunneridae</taxon>
        <taxon>Pentapetalae</taxon>
        <taxon>asterids</taxon>
        <taxon>lamiids</taxon>
        <taxon>Gentianales</taxon>
        <taxon>Rubiaceae</taxon>
        <taxon>Cinchonoideae</taxon>
        <taxon>Cinchoneae</taxon>
        <taxon>Cinchona</taxon>
    </lineage>
</organism>
<keyword evidence="4" id="KW-0342">GTP-binding</keyword>
<evidence type="ECO:0000256" key="4">
    <source>
        <dbReference type="ARBA" id="ARBA00023134"/>
    </source>
</evidence>
<evidence type="ECO:0000256" key="3">
    <source>
        <dbReference type="ARBA" id="ARBA00022741"/>
    </source>
</evidence>
<dbReference type="SUPFAM" id="SSF52540">
    <property type="entry name" value="P-loop containing nucleoside triphosphate hydrolases"/>
    <property type="match status" value="1"/>
</dbReference>
<dbReference type="GO" id="GO:0005525">
    <property type="term" value="F:GTP binding"/>
    <property type="evidence" value="ECO:0007669"/>
    <property type="project" value="UniProtKB-KW"/>
</dbReference>
<dbReference type="EMBL" id="JBJUIK010000001">
    <property type="protein sequence ID" value="KAL3536862.1"/>
    <property type="molecule type" value="Genomic_DNA"/>
</dbReference>
<keyword evidence="5" id="KW-0472">Membrane</keyword>
<dbReference type="InterPro" id="IPR000897">
    <property type="entry name" value="SRP54_GTPase_dom"/>
</dbReference>
<keyword evidence="3" id="KW-0547">Nucleotide-binding</keyword>
<evidence type="ECO:0000256" key="2">
    <source>
        <dbReference type="ARBA" id="ARBA00008531"/>
    </source>
</evidence>
<evidence type="ECO:0000256" key="1">
    <source>
        <dbReference type="ARBA" id="ARBA00004170"/>
    </source>
</evidence>
<dbReference type="SMART" id="SM00962">
    <property type="entry name" value="SRP54"/>
    <property type="match status" value="1"/>
</dbReference>
<dbReference type="PROSITE" id="PS00300">
    <property type="entry name" value="SRP54"/>
    <property type="match status" value="1"/>
</dbReference>
<evidence type="ECO:0000313" key="7">
    <source>
        <dbReference type="EMBL" id="KAL3536862.1"/>
    </source>
</evidence>